<name>S6ENL0_9CLOT</name>
<gene>
    <name evidence="1" type="ORF">CCH01_00870</name>
</gene>
<proteinExistence type="predicted"/>
<accession>S6ENL0</accession>
<dbReference type="Proteomes" id="UP000190476">
    <property type="component" value="Chromosome I"/>
</dbReference>
<sequence length="96" mass="10802">MIFKAVTIPTPTRVKRYIKEHATKERVCIYSLIGLGGGIIGLSDFPAKKLVIGVLIYYGVAYEIIEKSEGIINDPIFIEIMMKNQYIGYGMPTKLF</sequence>
<evidence type="ECO:0000313" key="1">
    <source>
        <dbReference type="EMBL" id="SLK10552.1"/>
    </source>
</evidence>
<dbReference type="AlphaFoldDB" id="S6ENL0"/>
<evidence type="ECO:0000313" key="2">
    <source>
        <dbReference type="Proteomes" id="UP000190476"/>
    </source>
</evidence>
<organism evidence="1 2">
    <name type="scientific">Clostridium chauvoei JF4335</name>
    <dbReference type="NCBI Taxonomy" id="1351755"/>
    <lineage>
        <taxon>Bacteria</taxon>
        <taxon>Bacillati</taxon>
        <taxon>Bacillota</taxon>
        <taxon>Clostridia</taxon>
        <taxon>Eubacteriales</taxon>
        <taxon>Clostridiaceae</taxon>
        <taxon>Clostridium</taxon>
    </lineage>
</organism>
<dbReference type="EMBL" id="LT799839">
    <property type="protein sequence ID" value="SLK10552.1"/>
    <property type="molecule type" value="Genomic_DNA"/>
</dbReference>
<keyword evidence="2" id="KW-1185">Reference proteome</keyword>
<reference evidence="2" key="1">
    <citation type="submission" date="2017-03" db="EMBL/GenBank/DDBJ databases">
        <authorList>
            <person name="Falquet L."/>
            <person name="Falquet L."/>
        </authorList>
    </citation>
    <scope>NUCLEOTIDE SEQUENCE [LARGE SCALE GENOMIC DNA]</scope>
</reference>
<dbReference type="GeneID" id="66300309"/>
<dbReference type="RefSeq" id="WP_021876710.1">
    <property type="nucleotide sequence ID" value="NZ_CBML010000007.1"/>
</dbReference>
<protein>
    <submittedName>
        <fullName evidence="1">Uncharacterized protein</fullName>
    </submittedName>
</protein>